<sequence>MIEEKPPHYKTTPAPDAQYTAMKLQPVEVMHSWLTPEQMTGYLLGNVIECLGRFNCQAPGKGGLPDLLAAKDCLNQLIRWEGRE</sequence>
<dbReference type="Proteomes" id="UP000019812">
    <property type="component" value="Unassembled WGS sequence"/>
</dbReference>
<dbReference type="EMBL" id="JDSS02000039">
    <property type="protein sequence ID" value="KFB66652.1"/>
    <property type="molecule type" value="Genomic_DNA"/>
</dbReference>
<evidence type="ECO:0000313" key="2">
    <source>
        <dbReference type="Proteomes" id="UP000019812"/>
    </source>
</evidence>
<dbReference type="RefSeq" id="WP_034929669.1">
    <property type="nucleotide sequence ID" value="NZ_JDSS02000039.1"/>
</dbReference>
<gene>
    <name evidence="1" type="ORF">CAPSK01_004017</name>
</gene>
<protein>
    <submittedName>
        <fullName evidence="1">Uncharacterized protein</fullName>
    </submittedName>
</protein>
<reference evidence="1 2" key="1">
    <citation type="submission" date="2014-07" db="EMBL/GenBank/DDBJ databases">
        <title>Expanding our view of genomic diversity in Candidatus Accumulibacter clades.</title>
        <authorList>
            <person name="Skennerton C.T."/>
            <person name="Barr J.J."/>
            <person name="Slater F.R."/>
            <person name="Bond P.L."/>
            <person name="Tyson G.W."/>
        </authorList>
    </citation>
    <scope>NUCLEOTIDE SEQUENCE [LARGE SCALE GENOMIC DNA]</scope>
    <source>
        <strain evidence="2">SK-01</strain>
    </source>
</reference>
<name>A0A084XW08_9PROT</name>
<organism evidence="1 2">
    <name type="scientific">Candidatus Accumulibacter vicinus</name>
    <dbReference type="NCBI Taxonomy" id="2954382"/>
    <lineage>
        <taxon>Bacteria</taxon>
        <taxon>Pseudomonadati</taxon>
        <taxon>Pseudomonadota</taxon>
        <taxon>Betaproteobacteria</taxon>
        <taxon>Candidatus Accumulibacter</taxon>
    </lineage>
</organism>
<evidence type="ECO:0000313" key="1">
    <source>
        <dbReference type="EMBL" id="KFB66652.1"/>
    </source>
</evidence>
<comment type="caution">
    <text evidence="1">The sequence shown here is derived from an EMBL/GenBank/DDBJ whole genome shotgun (WGS) entry which is preliminary data.</text>
</comment>
<dbReference type="AlphaFoldDB" id="A0A084XW08"/>
<dbReference type="STRING" id="1457154.CAPSK01_004017"/>
<accession>A0A084XW08</accession>
<proteinExistence type="predicted"/>